<protein>
    <submittedName>
        <fullName evidence="2">Protein CBG27381-like protein</fullName>
    </submittedName>
</protein>
<dbReference type="AlphaFoldDB" id="A0A443R304"/>
<dbReference type="PANTHER" id="PTHR47326:SF1">
    <property type="entry name" value="HTH PSQ-TYPE DOMAIN-CONTAINING PROTEIN"/>
    <property type="match status" value="1"/>
</dbReference>
<feature type="domain" description="Tc1-like transposase DDE" evidence="1">
    <location>
        <begin position="6"/>
        <end position="66"/>
    </location>
</feature>
<feature type="non-terminal residue" evidence="2">
    <location>
        <position position="91"/>
    </location>
</feature>
<evidence type="ECO:0000259" key="1">
    <source>
        <dbReference type="Pfam" id="PF13358"/>
    </source>
</evidence>
<dbReference type="InterPro" id="IPR038717">
    <property type="entry name" value="Tc1-like_DDE_dom"/>
</dbReference>
<dbReference type="Pfam" id="PF13358">
    <property type="entry name" value="DDE_3"/>
    <property type="match status" value="1"/>
</dbReference>
<dbReference type="STRING" id="1965070.A0A443R304"/>
<name>A0A443R304_9ACAR</name>
<feature type="non-terminal residue" evidence="2">
    <location>
        <position position="1"/>
    </location>
</feature>
<dbReference type="InterPro" id="IPR036397">
    <property type="entry name" value="RNaseH_sf"/>
</dbReference>
<dbReference type="Gene3D" id="3.30.420.10">
    <property type="entry name" value="Ribonuclease H-like superfamily/Ribonuclease H"/>
    <property type="match status" value="1"/>
</dbReference>
<reference evidence="2 3" key="1">
    <citation type="journal article" date="2018" name="Gigascience">
        <title>Genomes of trombidid mites reveal novel predicted allergens and laterally-transferred genes associated with secondary metabolism.</title>
        <authorList>
            <person name="Dong X."/>
            <person name="Chaisiri K."/>
            <person name="Xia D."/>
            <person name="Armstrong S.D."/>
            <person name="Fang Y."/>
            <person name="Donnelly M.J."/>
            <person name="Kadowaki T."/>
            <person name="McGarry J.W."/>
            <person name="Darby A.C."/>
            <person name="Makepeace B.L."/>
        </authorList>
    </citation>
    <scope>NUCLEOTIDE SEQUENCE [LARGE SCALE GENOMIC DNA]</scope>
    <source>
        <strain evidence="2">UoL-WK</strain>
    </source>
</reference>
<dbReference type="GO" id="GO:0003676">
    <property type="term" value="F:nucleic acid binding"/>
    <property type="evidence" value="ECO:0007669"/>
    <property type="project" value="InterPro"/>
</dbReference>
<proteinExistence type="predicted"/>
<dbReference type="OrthoDB" id="6513831at2759"/>
<keyword evidence="3" id="KW-1185">Reference proteome</keyword>
<gene>
    <name evidence="2" type="ORF">B4U79_03533</name>
</gene>
<comment type="caution">
    <text evidence="2">The sequence shown here is derived from an EMBL/GenBank/DDBJ whole genome shotgun (WGS) entry which is preliminary data.</text>
</comment>
<evidence type="ECO:0000313" key="2">
    <source>
        <dbReference type="EMBL" id="RWS09636.1"/>
    </source>
</evidence>
<sequence>WIYQQDSAPSHSSKTTQEYLSQRAQFITSTEWPSCSPDLNPLDYCIWALLKHNVYSHKIQNFEELKNIISSEWEKLDISVVNKSILSWRKR</sequence>
<dbReference type="EMBL" id="NCKU01002413">
    <property type="protein sequence ID" value="RWS09636.1"/>
    <property type="molecule type" value="Genomic_DNA"/>
</dbReference>
<dbReference type="PANTHER" id="PTHR47326">
    <property type="entry name" value="TRANSPOSABLE ELEMENT TC3 TRANSPOSASE-LIKE PROTEIN"/>
    <property type="match status" value="1"/>
</dbReference>
<accession>A0A443R304</accession>
<evidence type="ECO:0000313" key="3">
    <source>
        <dbReference type="Proteomes" id="UP000285301"/>
    </source>
</evidence>
<organism evidence="2 3">
    <name type="scientific">Dinothrombium tinctorium</name>
    <dbReference type="NCBI Taxonomy" id="1965070"/>
    <lineage>
        <taxon>Eukaryota</taxon>
        <taxon>Metazoa</taxon>
        <taxon>Ecdysozoa</taxon>
        <taxon>Arthropoda</taxon>
        <taxon>Chelicerata</taxon>
        <taxon>Arachnida</taxon>
        <taxon>Acari</taxon>
        <taxon>Acariformes</taxon>
        <taxon>Trombidiformes</taxon>
        <taxon>Prostigmata</taxon>
        <taxon>Anystina</taxon>
        <taxon>Parasitengona</taxon>
        <taxon>Trombidioidea</taxon>
        <taxon>Trombidiidae</taxon>
        <taxon>Dinothrombium</taxon>
    </lineage>
</organism>
<dbReference type="Proteomes" id="UP000285301">
    <property type="component" value="Unassembled WGS sequence"/>
</dbReference>